<feature type="transmembrane region" description="Helical" evidence="10">
    <location>
        <begin position="453"/>
        <end position="475"/>
    </location>
</feature>
<accession>A0A1Z5SQU1</accession>
<evidence type="ECO:0000259" key="12">
    <source>
        <dbReference type="Pfam" id="PF01694"/>
    </source>
</evidence>
<evidence type="ECO:0000256" key="9">
    <source>
        <dbReference type="ARBA" id="ARBA00023136"/>
    </source>
</evidence>
<feature type="transmembrane region" description="Helical" evidence="10">
    <location>
        <begin position="348"/>
        <end position="364"/>
    </location>
</feature>
<evidence type="ECO:0000256" key="11">
    <source>
        <dbReference type="SAM" id="MobiDB-lite"/>
    </source>
</evidence>
<dbReference type="OrthoDB" id="2146116at2759"/>
<evidence type="ECO:0000256" key="2">
    <source>
        <dbReference type="ARBA" id="ARBA00004141"/>
    </source>
</evidence>
<feature type="compositionally biased region" description="Polar residues" evidence="11">
    <location>
        <begin position="8"/>
        <end position="17"/>
    </location>
</feature>
<dbReference type="PANTHER" id="PTHR22936:SF69">
    <property type="entry name" value="RHOMBOID-LIKE PROTEIN"/>
    <property type="match status" value="1"/>
</dbReference>
<evidence type="ECO:0000256" key="8">
    <source>
        <dbReference type="ARBA" id="ARBA00022989"/>
    </source>
</evidence>
<dbReference type="InterPro" id="IPR035952">
    <property type="entry name" value="Rhomboid-like_sf"/>
</dbReference>
<evidence type="ECO:0000256" key="7">
    <source>
        <dbReference type="ARBA" id="ARBA00022825"/>
    </source>
</evidence>
<comment type="catalytic activity">
    <reaction evidence="1 10">
        <text>Cleaves type-1 transmembrane domains using a catalytic dyad composed of serine and histidine that are contributed by different transmembrane domains.</text>
        <dbReference type="EC" id="3.4.21.105"/>
    </reaction>
</comment>
<name>A0A1Z5SQU1_HORWE</name>
<evidence type="ECO:0000313" key="14">
    <source>
        <dbReference type="Proteomes" id="UP000194280"/>
    </source>
</evidence>
<dbReference type="InterPro" id="IPR002610">
    <property type="entry name" value="Peptidase_S54_rhomboid-like"/>
</dbReference>
<evidence type="ECO:0000313" key="13">
    <source>
        <dbReference type="EMBL" id="OTA23205.1"/>
    </source>
</evidence>
<reference evidence="13 14" key="1">
    <citation type="submission" date="2017-01" db="EMBL/GenBank/DDBJ databases">
        <title>The recent genome duplication of the halophilic yeast Hortaea werneckii: insights from long-read sequencing.</title>
        <authorList>
            <person name="Sinha S."/>
            <person name="Flibotte S."/>
            <person name="Neira M."/>
            <person name="Lenassi M."/>
            <person name="Gostincar C."/>
            <person name="Stajich J.E."/>
            <person name="Nislow C.E."/>
        </authorList>
    </citation>
    <scope>NUCLEOTIDE SEQUENCE [LARGE SCALE GENOMIC DNA]</scope>
    <source>
        <strain evidence="13 14">EXF-2000</strain>
    </source>
</reference>
<gene>
    <name evidence="13" type="ORF">BTJ68_14157</name>
</gene>
<dbReference type="InterPro" id="IPR022764">
    <property type="entry name" value="Peptidase_S54_rhomboid_dom"/>
</dbReference>
<evidence type="ECO:0000256" key="10">
    <source>
        <dbReference type="RuleBase" id="RU362115"/>
    </source>
</evidence>
<keyword evidence="9 10" id="KW-0472">Membrane</keyword>
<dbReference type="VEuPathDB" id="FungiDB:BTJ68_14157"/>
<feature type="transmembrane region" description="Helical" evidence="10">
    <location>
        <begin position="313"/>
        <end position="336"/>
    </location>
</feature>
<dbReference type="PANTHER" id="PTHR22936">
    <property type="entry name" value="RHOMBOID-RELATED"/>
    <property type="match status" value="1"/>
</dbReference>
<proteinExistence type="inferred from homology"/>
<dbReference type="InParanoid" id="A0A1Z5SQU1"/>
<evidence type="ECO:0000256" key="5">
    <source>
        <dbReference type="ARBA" id="ARBA00022692"/>
    </source>
</evidence>
<dbReference type="EC" id="3.4.21.105" evidence="10"/>
<feature type="transmembrane region" description="Helical" evidence="10">
    <location>
        <begin position="252"/>
        <end position="273"/>
    </location>
</feature>
<dbReference type="Pfam" id="PF01694">
    <property type="entry name" value="Rhomboid"/>
    <property type="match status" value="1"/>
</dbReference>
<comment type="similarity">
    <text evidence="3 10">Belongs to the peptidase S54 family.</text>
</comment>
<dbReference type="GO" id="GO:0004252">
    <property type="term" value="F:serine-type endopeptidase activity"/>
    <property type="evidence" value="ECO:0007669"/>
    <property type="project" value="InterPro"/>
</dbReference>
<protein>
    <recommendedName>
        <fullName evidence="10">Rhomboid-type serine protease</fullName>
        <ecNumber evidence="10">3.4.21.105</ecNumber>
    </recommendedName>
</protein>
<dbReference type="SUPFAM" id="SSF144091">
    <property type="entry name" value="Rhomboid-like"/>
    <property type="match status" value="1"/>
</dbReference>
<evidence type="ECO:0000256" key="4">
    <source>
        <dbReference type="ARBA" id="ARBA00022670"/>
    </source>
</evidence>
<keyword evidence="6 10" id="KW-0378">Hydrolase</keyword>
<keyword evidence="7 10" id="KW-0720">Serine protease</keyword>
<evidence type="ECO:0000256" key="6">
    <source>
        <dbReference type="ARBA" id="ARBA00022801"/>
    </source>
</evidence>
<evidence type="ECO:0000256" key="1">
    <source>
        <dbReference type="ARBA" id="ARBA00000156"/>
    </source>
</evidence>
<feature type="domain" description="Peptidase S54 rhomboid" evidence="12">
    <location>
        <begin position="250"/>
        <end position="388"/>
    </location>
</feature>
<feature type="compositionally biased region" description="Basic and acidic residues" evidence="11">
    <location>
        <begin position="102"/>
        <end position="113"/>
    </location>
</feature>
<comment type="caution">
    <text evidence="13">The sequence shown here is derived from an EMBL/GenBank/DDBJ whole genome shotgun (WGS) entry which is preliminary data.</text>
</comment>
<feature type="region of interest" description="Disordered" evidence="11">
    <location>
        <begin position="1"/>
        <end position="127"/>
    </location>
</feature>
<comment type="subcellular location">
    <subcellularLocation>
        <location evidence="2 10">Membrane</location>
        <topology evidence="2 10">Multi-pass membrane protein</topology>
    </subcellularLocation>
</comment>
<keyword evidence="14" id="KW-1185">Reference proteome</keyword>
<keyword evidence="4 10" id="KW-0645">Protease</keyword>
<dbReference type="GO" id="GO:0016020">
    <property type="term" value="C:membrane"/>
    <property type="evidence" value="ECO:0007669"/>
    <property type="project" value="UniProtKB-SubCell"/>
</dbReference>
<dbReference type="AlphaFoldDB" id="A0A1Z5SQU1"/>
<comment type="function">
    <text evidence="10">Serine protease involved in intramembrane proteolysis.</text>
</comment>
<keyword evidence="8 10" id="KW-1133">Transmembrane helix</keyword>
<dbReference type="Proteomes" id="UP000194280">
    <property type="component" value="Unassembled WGS sequence"/>
</dbReference>
<organism evidence="13 14">
    <name type="scientific">Hortaea werneckii EXF-2000</name>
    <dbReference type="NCBI Taxonomy" id="1157616"/>
    <lineage>
        <taxon>Eukaryota</taxon>
        <taxon>Fungi</taxon>
        <taxon>Dikarya</taxon>
        <taxon>Ascomycota</taxon>
        <taxon>Pezizomycotina</taxon>
        <taxon>Dothideomycetes</taxon>
        <taxon>Dothideomycetidae</taxon>
        <taxon>Mycosphaerellales</taxon>
        <taxon>Teratosphaeriaceae</taxon>
        <taxon>Hortaea</taxon>
    </lineage>
</organism>
<dbReference type="STRING" id="1157616.A0A1Z5SQU1"/>
<feature type="transmembrane region" description="Helical" evidence="10">
    <location>
        <begin position="370"/>
        <end position="387"/>
    </location>
</feature>
<feature type="transmembrane region" description="Helical" evidence="10">
    <location>
        <begin position="135"/>
        <end position="155"/>
    </location>
</feature>
<feature type="transmembrane region" description="Helical" evidence="10">
    <location>
        <begin position="285"/>
        <end position="307"/>
    </location>
</feature>
<dbReference type="GO" id="GO:0006508">
    <property type="term" value="P:proteolysis"/>
    <property type="evidence" value="ECO:0007669"/>
    <property type="project" value="UniProtKB-KW"/>
</dbReference>
<dbReference type="EMBL" id="MUNK01000312">
    <property type="protein sequence ID" value="OTA23205.1"/>
    <property type="molecule type" value="Genomic_DNA"/>
</dbReference>
<dbReference type="Gene3D" id="1.20.1540.10">
    <property type="entry name" value="Rhomboid-like"/>
    <property type="match status" value="1"/>
</dbReference>
<evidence type="ECO:0000256" key="3">
    <source>
        <dbReference type="ARBA" id="ARBA00009045"/>
    </source>
</evidence>
<keyword evidence="5 10" id="KW-0812">Transmembrane</keyword>
<sequence>MAAHDYYRQNSYYTNPQDDYARFGYRTDAPLPPLPPSAQSQSPFNDTTYPYKHPTPSQSYAGSQGRIHDDADPFEDENAIPMSGRRPKHDSSATIQPILPHQQEDPFVRDADPHKHRRRRRRGDKEKSGWFSGKITWVVYILSAIELVVFLAEIIKNAVLTGSPIEIHPSFNPMIGPSPYVLINMGARYPACMHNMPNVQNASVEISWPCPNATSTTGDSVTCSLSDLCGFNGVPNPHAGGSPTDQPAPNQWWRFIIPIFLHAGIIHIGFNLLLQLTLGRDVEKLIGSVRFAIVYMAAGIFGFVLGGNYAANGIASCGCSGSLFGILAITLLDLLYTWKQRKSPIKDLLFIIADVVIAFVLGLLPGLDNFSHIGGFLMGLVLGVCILRSPAVIASRKLSAADDYHGSSTARYSGLPPATNPSSPSQREEGLKGFLRAPLTFFQNRKSVWWSWWLVRAAALIACLVGFILLIENFYKEDANRCSWCKYLSCLPVSVGGENWCDVGNLNFTPTNGTGGGGNSRRDGGSWVVVVVVVRREYDGVGDGDGGDSLVEKRGDLPWGNFPSL</sequence>